<dbReference type="Gene3D" id="1.10.3720.10">
    <property type="entry name" value="MetI-like"/>
    <property type="match status" value="1"/>
</dbReference>
<sequence>MTEAVGTVPARATQPLWRFSFSGSMLRPLLAVLPPVAFLAGLVALWALLSAYGLIPAFVLPGPAAVGEVFVTQGHVLLRHAIATGSEALSGFVIGNIAAVLAACLLGFSQPLKDMFYPYALASRAIPIIVFTPVFVVVLGRGIAPIIGIVSFSVYFPTFLNMIRGLKSADADYYEMLHTFSASPLQRLRMIEFPAAMPYLFAALKVSASSAFISALVSEWIGANAGLGYLVVVSGQYFRLPLMWAAIFTAAAMTLTLLGLVHLAEHRLSRYTAHAPEMGQ</sequence>
<keyword evidence="10" id="KW-1185">Reference proteome</keyword>
<feature type="domain" description="ABC transmembrane type-1" evidence="8">
    <location>
        <begin position="77"/>
        <end position="265"/>
    </location>
</feature>
<evidence type="ECO:0000256" key="2">
    <source>
        <dbReference type="ARBA" id="ARBA00022448"/>
    </source>
</evidence>
<keyword evidence="6 7" id="KW-0472">Membrane</keyword>
<dbReference type="OrthoDB" id="9786495at2"/>
<evidence type="ECO:0000256" key="6">
    <source>
        <dbReference type="ARBA" id="ARBA00023136"/>
    </source>
</evidence>
<feature type="transmembrane region" description="Helical" evidence="7">
    <location>
        <begin position="199"/>
        <end position="222"/>
    </location>
</feature>
<dbReference type="CDD" id="cd06261">
    <property type="entry name" value="TM_PBP2"/>
    <property type="match status" value="1"/>
</dbReference>
<evidence type="ECO:0000313" key="10">
    <source>
        <dbReference type="Proteomes" id="UP000223606"/>
    </source>
</evidence>
<evidence type="ECO:0000259" key="8">
    <source>
        <dbReference type="PROSITE" id="PS50928"/>
    </source>
</evidence>
<keyword evidence="5 7" id="KW-1133">Transmembrane helix</keyword>
<feature type="transmembrane region" description="Helical" evidence="7">
    <location>
        <begin position="142"/>
        <end position="160"/>
    </location>
</feature>
<dbReference type="InterPro" id="IPR000515">
    <property type="entry name" value="MetI-like"/>
</dbReference>
<dbReference type="KEGG" id="hdi:HDIA_0378"/>
<name>A0A2C9D156_9HYPH</name>
<organism evidence="9 10">
    <name type="scientific">Hartmannibacter diazotrophicus</name>
    <dbReference type="NCBI Taxonomy" id="1482074"/>
    <lineage>
        <taxon>Bacteria</taxon>
        <taxon>Pseudomonadati</taxon>
        <taxon>Pseudomonadota</taxon>
        <taxon>Alphaproteobacteria</taxon>
        <taxon>Hyphomicrobiales</taxon>
        <taxon>Pleomorphomonadaceae</taxon>
        <taxon>Hartmannibacter</taxon>
    </lineage>
</organism>
<comment type="similarity">
    <text evidence="7">Belongs to the binding-protein-dependent transport system permease family.</text>
</comment>
<feature type="transmembrane region" description="Helical" evidence="7">
    <location>
        <begin position="242"/>
        <end position="264"/>
    </location>
</feature>
<dbReference type="PANTHER" id="PTHR30151:SF20">
    <property type="entry name" value="ABC TRANSPORTER PERMEASE PROTEIN HI_0355-RELATED"/>
    <property type="match status" value="1"/>
</dbReference>
<gene>
    <name evidence="9" type="ORF">HDIA_0378</name>
</gene>
<feature type="transmembrane region" description="Helical" evidence="7">
    <location>
        <begin position="116"/>
        <end position="136"/>
    </location>
</feature>
<dbReference type="PROSITE" id="PS50928">
    <property type="entry name" value="ABC_TM1"/>
    <property type="match status" value="1"/>
</dbReference>
<feature type="transmembrane region" description="Helical" evidence="7">
    <location>
        <begin position="88"/>
        <end position="109"/>
    </location>
</feature>
<dbReference type="GO" id="GO:0005886">
    <property type="term" value="C:plasma membrane"/>
    <property type="evidence" value="ECO:0007669"/>
    <property type="project" value="UniProtKB-SubCell"/>
</dbReference>
<dbReference type="Proteomes" id="UP000223606">
    <property type="component" value="Chromosome 1"/>
</dbReference>
<accession>A0A2C9D156</accession>
<dbReference type="AlphaFoldDB" id="A0A2C9D156"/>
<comment type="subcellular location">
    <subcellularLocation>
        <location evidence="1 7">Cell membrane</location>
        <topology evidence="1 7">Multi-pass membrane protein</topology>
    </subcellularLocation>
</comment>
<dbReference type="Pfam" id="PF00528">
    <property type="entry name" value="BPD_transp_1"/>
    <property type="match status" value="1"/>
</dbReference>
<proteinExistence type="inferred from homology"/>
<protein>
    <submittedName>
        <fullName evidence="9">Putative aliphatic sulfonates transport permease protein SsuC</fullName>
    </submittedName>
</protein>
<evidence type="ECO:0000256" key="5">
    <source>
        <dbReference type="ARBA" id="ARBA00022989"/>
    </source>
</evidence>
<dbReference type="GO" id="GO:0055085">
    <property type="term" value="P:transmembrane transport"/>
    <property type="evidence" value="ECO:0007669"/>
    <property type="project" value="InterPro"/>
</dbReference>
<feature type="transmembrane region" description="Helical" evidence="7">
    <location>
        <begin position="29"/>
        <end position="55"/>
    </location>
</feature>
<keyword evidence="2 7" id="KW-0813">Transport</keyword>
<evidence type="ECO:0000256" key="7">
    <source>
        <dbReference type="RuleBase" id="RU363032"/>
    </source>
</evidence>
<dbReference type="InterPro" id="IPR035906">
    <property type="entry name" value="MetI-like_sf"/>
</dbReference>
<keyword evidence="3" id="KW-1003">Cell membrane</keyword>
<evidence type="ECO:0000256" key="1">
    <source>
        <dbReference type="ARBA" id="ARBA00004651"/>
    </source>
</evidence>
<dbReference type="RefSeq" id="WP_099553841.1">
    <property type="nucleotide sequence ID" value="NZ_LT960614.1"/>
</dbReference>
<reference evidence="10" key="1">
    <citation type="submission" date="2017-09" db="EMBL/GenBank/DDBJ databases">
        <title>Genome sequence of Nannocystis excedens DSM 71.</title>
        <authorList>
            <person name="Blom J."/>
        </authorList>
    </citation>
    <scope>NUCLEOTIDE SEQUENCE [LARGE SCALE GENOMIC DNA]</scope>
    <source>
        <strain evidence="10">type strain: E19</strain>
    </source>
</reference>
<evidence type="ECO:0000256" key="4">
    <source>
        <dbReference type="ARBA" id="ARBA00022692"/>
    </source>
</evidence>
<keyword evidence="4 7" id="KW-0812">Transmembrane</keyword>
<dbReference type="SUPFAM" id="SSF161098">
    <property type="entry name" value="MetI-like"/>
    <property type="match status" value="1"/>
</dbReference>
<dbReference type="EMBL" id="LT960614">
    <property type="protein sequence ID" value="SON53919.1"/>
    <property type="molecule type" value="Genomic_DNA"/>
</dbReference>
<evidence type="ECO:0000313" key="9">
    <source>
        <dbReference type="EMBL" id="SON53919.1"/>
    </source>
</evidence>
<dbReference type="PANTHER" id="PTHR30151">
    <property type="entry name" value="ALKANE SULFONATE ABC TRANSPORTER-RELATED, MEMBRANE SUBUNIT"/>
    <property type="match status" value="1"/>
</dbReference>
<evidence type="ECO:0000256" key="3">
    <source>
        <dbReference type="ARBA" id="ARBA00022475"/>
    </source>
</evidence>